<evidence type="ECO:0000313" key="10">
    <source>
        <dbReference type="Proteomes" id="UP000529795"/>
    </source>
</evidence>
<keyword evidence="7" id="KW-0456">Lyase</keyword>
<comment type="similarity">
    <text evidence="1 8">Belongs to the SOS response-associated peptidase family.</text>
</comment>
<dbReference type="RefSeq" id="WP_183986667.1">
    <property type="nucleotide sequence ID" value="NZ_JACIEV010000011.1"/>
</dbReference>
<organism evidence="9 10">
    <name type="scientific">Sphingomonas jinjuensis</name>
    <dbReference type="NCBI Taxonomy" id="535907"/>
    <lineage>
        <taxon>Bacteria</taxon>
        <taxon>Pseudomonadati</taxon>
        <taxon>Pseudomonadota</taxon>
        <taxon>Alphaproteobacteria</taxon>
        <taxon>Sphingomonadales</taxon>
        <taxon>Sphingomonadaceae</taxon>
        <taxon>Sphingomonas</taxon>
    </lineage>
</organism>
<keyword evidence="3" id="KW-0227">DNA damage</keyword>
<evidence type="ECO:0000256" key="2">
    <source>
        <dbReference type="ARBA" id="ARBA00022670"/>
    </source>
</evidence>
<comment type="caution">
    <text evidence="9">The sequence shown here is derived from an EMBL/GenBank/DDBJ whole genome shotgun (WGS) entry which is preliminary data.</text>
</comment>
<keyword evidence="2 8" id="KW-0645">Protease</keyword>
<dbReference type="InterPro" id="IPR003738">
    <property type="entry name" value="SRAP"/>
</dbReference>
<evidence type="ECO:0000256" key="1">
    <source>
        <dbReference type="ARBA" id="ARBA00008136"/>
    </source>
</evidence>
<dbReference type="GO" id="GO:0003697">
    <property type="term" value="F:single-stranded DNA binding"/>
    <property type="evidence" value="ECO:0007669"/>
    <property type="project" value="InterPro"/>
</dbReference>
<dbReference type="Gene3D" id="3.90.1680.10">
    <property type="entry name" value="SOS response associated peptidase-like"/>
    <property type="match status" value="1"/>
</dbReference>
<dbReference type="InterPro" id="IPR036590">
    <property type="entry name" value="SRAP-like"/>
</dbReference>
<dbReference type="EMBL" id="JACIEV010000011">
    <property type="protein sequence ID" value="MBB4155296.1"/>
    <property type="molecule type" value="Genomic_DNA"/>
</dbReference>
<dbReference type="Pfam" id="PF02586">
    <property type="entry name" value="SRAP"/>
    <property type="match status" value="1"/>
</dbReference>
<dbReference type="AlphaFoldDB" id="A0A840FGI5"/>
<dbReference type="PANTHER" id="PTHR13604:SF0">
    <property type="entry name" value="ABASIC SITE PROCESSING PROTEIN HMCES"/>
    <property type="match status" value="1"/>
</dbReference>
<dbReference type="GO" id="GO:0106300">
    <property type="term" value="P:protein-DNA covalent cross-linking repair"/>
    <property type="evidence" value="ECO:0007669"/>
    <property type="project" value="InterPro"/>
</dbReference>
<evidence type="ECO:0000256" key="6">
    <source>
        <dbReference type="ARBA" id="ARBA00023125"/>
    </source>
</evidence>
<accession>A0A840FGI5</accession>
<keyword evidence="6" id="KW-0238">DNA-binding</keyword>
<evidence type="ECO:0000256" key="8">
    <source>
        <dbReference type="RuleBase" id="RU364100"/>
    </source>
</evidence>
<evidence type="ECO:0000256" key="3">
    <source>
        <dbReference type="ARBA" id="ARBA00022763"/>
    </source>
</evidence>
<keyword evidence="5" id="KW-0190">Covalent protein-DNA linkage</keyword>
<dbReference type="EC" id="3.4.-.-" evidence="8"/>
<reference evidence="9 10" key="1">
    <citation type="submission" date="2020-08" db="EMBL/GenBank/DDBJ databases">
        <title>Genomic Encyclopedia of Type Strains, Phase IV (KMG-IV): sequencing the most valuable type-strain genomes for metagenomic binning, comparative biology and taxonomic classification.</title>
        <authorList>
            <person name="Goeker M."/>
        </authorList>
    </citation>
    <scope>NUCLEOTIDE SEQUENCE [LARGE SCALE GENOMIC DNA]</scope>
    <source>
        <strain evidence="9 10">YC6723</strain>
    </source>
</reference>
<keyword evidence="10" id="KW-1185">Reference proteome</keyword>
<keyword evidence="4 8" id="KW-0378">Hydrolase</keyword>
<dbReference type="SUPFAM" id="SSF143081">
    <property type="entry name" value="BB1717-like"/>
    <property type="match status" value="1"/>
</dbReference>
<dbReference type="GO" id="GO:0008233">
    <property type="term" value="F:peptidase activity"/>
    <property type="evidence" value="ECO:0007669"/>
    <property type="project" value="UniProtKB-KW"/>
</dbReference>
<evidence type="ECO:0000256" key="4">
    <source>
        <dbReference type="ARBA" id="ARBA00022801"/>
    </source>
</evidence>
<name>A0A840FGI5_9SPHN</name>
<sequence>MCNRARFAGEPETLHERFGAGWLTDKPRDNRFDPKELRPKSRAYVVREQGGARGIDVMGWDVLGGGAKWPMTNVRNLALTQWTRLAERPENRCLVPLTEFAEFTPEKHDLGDGKPPLKGEMWFSVTDQPVFAVAGFWQRTAAGNGFAMVTCDANELVAPIHPKAMVTILYPDDWSTWLNGSLDDVRRLQRPYPADQMRVRGPVFPTRVR</sequence>
<proteinExistence type="inferred from homology"/>
<dbReference type="GO" id="GO:0006508">
    <property type="term" value="P:proteolysis"/>
    <property type="evidence" value="ECO:0007669"/>
    <property type="project" value="UniProtKB-KW"/>
</dbReference>
<evidence type="ECO:0000256" key="5">
    <source>
        <dbReference type="ARBA" id="ARBA00023124"/>
    </source>
</evidence>
<protein>
    <recommendedName>
        <fullName evidence="8">Abasic site processing protein</fullName>
        <ecNumber evidence="8">3.4.-.-</ecNumber>
    </recommendedName>
</protein>
<evidence type="ECO:0000313" key="9">
    <source>
        <dbReference type="EMBL" id="MBB4155296.1"/>
    </source>
</evidence>
<dbReference type="GO" id="GO:0016829">
    <property type="term" value="F:lyase activity"/>
    <property type="evidence" value="ECO:0007669"/>
    <property type="project" value="UniProtKB-KW"/>
</dbReference>
<dbReference type="PANTHER" id="PTHR13604">
    <property type="entry name" value="DC12-RELATED"/>
    <property type="match status" value="1"/>
</dbReference>
<evidence type="ECO:0000256" key="7">
    <source>
        <dbReference type="ARBA" id="ARBA00023239"/>
    </source>
</evidence>
<dbReference type="Proteomes" id="UP000529795">
    <property type="component" value="Unassembled WGS sequence"/>
</dbReference>
<gene>
    <name evidence="9" type="ORF">GGQ80_003216</name>
</gene>